<dbReference type="InterPro" id="IPR014756">
    <property type="entry name" value="Ig_E-set"/>
</dbReference>
<feature type="compositionally biased region" description="Low complexity" evidence="4">
    <location>
        <begin position="282"/>
        <end position="296"/>
    </location>
</feature>
<feature type="active site" evidence="2">
    <location>
        <position position="537"/>
    </location>
</feature>
<evidence type="ECO:0000313" key="7">
    <source>
        <dbReference type="Proteomes" id="UP001497623"/>
    </source>
</evidence>
<keyword evidence="7" id="KW-1185">Reference proteome</keyword>
<dbReference type="EMBL" id="CAXKWB010024753">
    <property type="protein sequence ID" value="CAL4126653.1"/>
    <property type="molecule type" value="Genomic_DNA"/>
</dbReference>
<feature type="active site" evidence="2">
    <location>
        <position position="560"/>
    </location>
</feature>
<feature type="binding site" evidence="3">
    <location>
        <position position="600"/>
    </location>
    <ligand>
        <name>Ca(2+)</name>
        <dbReference type="ChEBI" id="CHEBI:29108"/>
    </ligand>
</feature>
<feature type="active site" evidence="2">
    <location>
        <position position="474"/>
    </location>
</feature>
<dbReference type="Pfam" id="PF00927">
    <property type="entry name" value="Transglut_C"/>
    <property type="match status" value="2"/>
</dbReference>
<evidence type="ECO:0000256" key="1">
    <source>
        <dbReference type="ARBA" id="ARBA00005968"/>
    </source>
</evidence>
<dbReference type="InterPro" id="IPR001102">
    <property type="entry name" value="Transglutaminase_N"/>
</dbReference>
<dbReference type="PIRSF" id="PIRSF000459">
    <property type="entry name" value="TGM_EBP42"/>
    <property type="match status" value="1"/>
</dbReference>
<feature type="binding site" evidence="3">
    <location>
        <position position="657"/>
    </location>
    <ligand>
        <name>Ca(2+)</name>
        <dbReference type="ChEBI" id="CHEBI:29108"/>
    </ligand>
</feature>
<feature type="domain" description="Transglutaminase-like" evidence="5">
    <location>
        <begin position="466"/>
        <end position="563"/>
    </location>
</feature>
<comment type="caution">
    <text evidence="6">The sequence shown here is derived from an EMBL/GenBank/DDBJ whole genome shotgun (WGS) entry which is preliminary data.</text>
</comment>
<dbReference type="Pfam" id="PF01841">
    <property type="entry name" value="Transglut_core"/>
    <property type="match status" value="1"/>
</dbReference>
<reference evidence="6 7" key="1">
    <citation type="submission" date="2024-05" db="EMBL/GenBank/DDBJ databases">
        <authorList>
            <person name="Wallberg A."/>
        </authorList>
    </citation>
    <scope>NUCLEOTIDE SEQUENCE [LARGE SCALE GENOMIC DNA]</scope>
</reference>
<keyword evidence="3" id="KW-0106">Calcium</keyword>
<dbReference type="AlphaFoldDB" id="A0AAV2RID7"/>
<evidence type="ECO:0000256" key="4">
    <source>
        <dbReference type="SAM" id="MobiDB-lite"/>
    </source>
</evidence>
<dbReference type="InterPro" id="IPR036238">
    <property type="entry name" value="Transglutaminase_C_sf"/>
</dbReference>
<dbReference type="FunFam" id="2.60.40.10:FF:000171">
    <property type="entry name" value="protein-glutamine gamma-glutamyltransferase 6"/>
    <property type="match status" value="1"/>
</dbReference>
<dbReference type="Proteomes" id="UP001497623">
    <property type="component" value="Unassembled WGS sequence"/>
</dbReference>
<keyword evidence="3" id="KW-0479">Metal-binding</keyword>
<name>A0AAV2RID7_MEGNR</name>
<dbReference type="InterPro" id="IPR050779">
    <property type="entry name" value="Transglutaminase"/>
</dbReference>
<dbReference type="FunFam" id="3.90.260.10:FF:000002">
    <property type="entry name" value="Erythrocyte membrane protein band 4.2"/>
    <property type="match status" value="1"/>
</dbReference>
<dbReference type="GO" id="GO:0046872">
    <property type="term" value="F:metal ion binding"/>
    <property type="evidence" value="ECO:0007669"/>
    <property type="project" value="UniProtKB-KW"/>
</dbReference>
<feature type="binding site" evidence="3">
    <location>
        <position position="602"/>
    </location>
    <ligand>
        <name>Ca(2+)</name>
        <dbReference type="ChEBI" id="CHEBI:29108"/>
    </ligand>
</feature>
<dbReference type="SMART" id="SM00460">
    <property type="entry name" value="TGc"/>
    <property type="match status" value="1"/>
</dbReference>
<dbReference type="Pfam" id="PF00868">
    <property type="entry name" value="Transglut_N"/>
    <property type="match status" value="1"/>
</dbReference>
<evidence type="ECO:0000259" key="5">
    <source>
        <dbReference type="SMART" id="SM00460"/>
    </source>
</evidence>
<gene>
    <name evidence="6" type="ORF">MNOR_LOCUS25659</name>
</gene>
<protein>
    <recommendedName>
        <fullName evidence="5">Transglutaminase-like domain-containing protein</fullName>
    </recommendedName>
</protein>
<feature type="compositionally biased region" description="Polar residues" evidence="4">
    <location>
        <begin position="297"/>
        <end position="306"/>
    </location>
</feature>
<organism evidence="6 7">
    <name type="scientific">Meganyctiphanes norvegica</name>
    <name type="common">Northern krill</name>
    <name type="synonym">Thysanopoda norvegica</name>
    <dbReference type="NCBI Taxonomy" id="48144"/>
    <lineage>
        <taxon>Eukaryota</taxon>
        <taxon>Metazoa</taxon>
        <taxon>Ecdysozoa</taxon>
        <taxon>Arthropoda</taxon>
        <taxon>Crustacea</taxon>
        <taxon>Multicrustacea</taxon>
        <taxon>Malacostraca</taxon>
        <taxon>Eumalacostraca</taxon>
        <taxon>Eucarida</taxon>
        <taxon>Euphausiacea</taxon>
        <taxon>Euphausiidae</taxon>
        <taxon>Meganyctiphanes</taxon>
    </lineage>
</organism>
<evidence type="ECO:0000313" key="6">
    <source>
        <dbReference type="EMBL" id="CAL4126653.1"/>
    </source>
</evidence>
<evidence type="ECO:0000256" key="3">
    <source>
        <dbReference type="PIRSR" id="PIRSR000459-2"/>
    </source>
</evidence>
<dbReference type="FunFam" id="2.60.40.10:FF:000090">
    <property type="entry name" value="Protein-glutamine gamma-glutamyltransferase 2"/>
    <property type="match status" value="1"/>
</dbReference>
<dbReference type="SUPFAM" id="SSF54001">
    <property type="entry name" value="Cysteine proteinases"/>
    <property type="match status" value="1"/>
</dbReference>
<proteinExistence type="inferred from homology"/>
<dbReference type="PANTHER" id="PTHR11590:SF52">
    <property type="entry name" value="HEMOCYTE PROTEIN-GLUTAMINE GAMMA-GLUTAMYLTRANSFERASE-LIKE PROTEIN"/>
    <property type="match status" value="1"/>
</dbReference>
<feature type="region of interest" description="Disordered" evidence="4">
    <location>
        <begin position="1"/>
        <end position="26"/>
    </location>
</feature>
<dbReference type="InterPro" id="IPR002931">
    <property type="entry name" value="Transglutaminase-like"/>
</dbReference>
<dbReference type="SUPFAM" id="SSF81296">
    <property type="entry name" value="E set domains"/>
    <property type="match status" value="1"/>
</dbReference>
<dbReference type="InterPro" id="IPR036985">
    <property type="entry name" value="Transglutaminase-like_sf"/>
</dbReference>
<comment type="cofactor">
    <cofactor evidence="3">
        <name>Ca(2+)</name>
        <dbReference type="ChEBI" id="CHEBI:29108"/>
    </cofactor>
    <text evidence="3">Binds 1 Ca(2+) ion per subunit.</text>
</comment>
<dbReference type="InterPro" id="IPR008958">
    <property type="entry name" value="Transglutaminase_C"/>
</dbReference>
<dbReference type="Gene3D" id="3.90.260.10">
    <property type="entry name" value="Transglutaminase-like"/>
    <property type="match status" value="1"/>
</dbReference>
<feature type="binding site" evidence="3">
    <location>
        <position position="662"/>
    </location>
    <ligand>
        <name>Ca(2+)</name>
        <dbReference type="ChEBI" id="CHEBI:29108"/>
    </ligand>
</feature>
<accession>A0AAV2RID7</accession>
<comment type="similarity">
    <text evidence="1">Belongs to the transglutaminase superfamily. Transglutaminase family.</text>
</comment>
<evidence type="ECO:0000256" key="2">
    <source>
        <dbReference type="PIRSR" id="PIRSR000459-1"/>
    </source>
</evidence>
<dbReference type="SUPFAM" id="SSF49309">
    <property type="entry name" value="Transglutaminase, two C-terminal domains"/>
    <property type="match status" value="2"/>
</dbReference>
<dbReference type="InterPro" id="IPR038765">
    <property type="entry name" value="Papain-like_cys_pep_sf"/>
</dbReference>
<dbReference type="PANTHER" id="PTHR11590">
    <property type="entry name" value="PROTEIN-GLUTAMINE GAMMA-GLUTAMYLTRANSFERASE"/>
    <property type="match status" value="1"/>
</dbReference>
<dbReference type="Gene3D" id="2.60.40.10">
    <property type="entry name" value="Immunoglobulins"/>
    <property type="match status" value="3"/>
</dbReference>
<feature type="region of interest" description="Disordered" evidence="4">
    <location>
        <begin position="268"/>
        <end position="306"/>
    </location>
</feature>
<dbReference type="InterPro" id="IPR023608">
    <property type="entry name" value="Transglutaminase_animal"/>
</dbReference>
<sequence>MSLRRNLPAGSSGMYSDTPRPSHYNSTVSLVATGQHPHRQGGYGGFGYSNRGCHPHGGAGKSGKGDMGSNRRGNSYFNWINHLRSNYANSFERRRREEDDDERPVSMAVNKVDRVHWYFKGNARTHNTIRYDLVHDQKEAKPILRRGQEFYVALRFRDRDFDVKRDRICLHFRFGPKPCVQKGTLAVITVWNDKFTRSKYDWDVRIDSGSRGKDLVLQVFVPASAPVGIWRLDVVCGLQHHPNALAMNTNALNQRSSTNIHTISTNTMEPKSSHPMNHHSMDTPSMDSPSMSTHPSNKTTVTSNRKMQSDAHMAHMKGFNYEDYNDEGLWYVYSDHTDVYILFNPWCFDDNVYMEDEMKREEYVMNDYGKVYMGAYRRCHGRPWAFGQFDDVVLPVACYILDLAHITDTDRGNSVQVVKAISSVVNDFHEGGIMEGRWDGEYNDGVAPYKWTGTVSILEEYMQSGYRPVKYGQCWIFSALFTSICRTLGIPCRSVTNYVSAHDTNATLSIDKFFDKEGSYFEGGPNGENWDSVWNFHAWNDVWMRRYDLPKGFDGWQAVDSTPQEECDKKEQCGPVSLEALRKGEIGYNYDGSFMYSQINSDIMHWGEDLEYDWGWRRMKINRYRVGRAILTKQVGRDDDCGDADKEDILREYRNREGSDSERWTIQSHIRGSKRGQEYHDFKSDINDDCRFDLFELDKIEVGDPFTIRVVARNDSAEHRTVTATLNAHSLYYTGVHHSQLKKAEGKFQLGPKQQQEVILTLNCAEYWKKLVEGCMIKTYVICRVQETGQTFTEEEDYVLDKPKLEIKIPKEVKMDQQCQITFTFKNPLDMPLTECCLSVDGAGIMRPRKFNIEGDIKPHGQFSHTIKFKPLVHGDRKIIASFSSKEIYDIYGGKKFIVMKK</sequence>
<dbReference type="InterPro" id="IPR013783">
    <property type="entry name" value="Ig-like_fold"/>
</dbReference>
<dbReference type="GO" id="GO:0003810">
    <property type="term" value="F:protein-glutamine gamma-glutamyltransferase activity"/>
    <property type="evidence" value="ECO:0007669"/>
    <property type="project" value="InterPro"/>
</dbReference>